<dbReference type="SUPFAM" id="SSF56281">
    <property type="entry name" value="Metallo-hydrolase/oxidoreductase"/>
    <property type="match status" value="1"/>
</dbReference>
<gene>
    <name evidence="1" type="ORF">CPLFYP93_02554</name>
</gene>
<protein>
    <submittedName>
        <fullName evidence="1">Metal-dependent hydrolase</fullName>
    </submittedName>
</protein>
<keyword evidence="1" id="KW-0378">Hydrolase</keyword>
<proteinExistence type="predicted"/>
<dbReference type="Pfam" id="PF13483">
    <property type="entry name" value="Lactamase_B_3"/>
    <property type="match status" value="1"/>
</dbReference>
<dbReference type="GO" id="GO:0016787">
    <property type="term" value="F:hydrolase activity"/>
    <property type="evidence" value="ECO:0007669"/>
    <property type="project" value="UniProtKB-KW"/>
</dbReference>
<name>A0A6N3FHI8_9CLOT</name>
<evidence type="ECO:0000313" key="1">
    <source>
        <dbReference type="EMBL" id="VYU51390.1"/>
    </source>
</evidence>
<sequence>MIIRWLGESCFLIQVSNGRRVLLDPLNLAISKISSLTPSIITLSHNYLNIAKSSMPILRNCNTVNTLGIYKFYDILVTGYQGYHDNLYGVKRGENIIYSTEIEGIKLCHLGHIGHNLSTDLISTLSDIDILFIPIGGHFTINSSQALDLIDIIKPKYIIPMYYRNSNCTKFLDSPKDFFINSKKITIIDKDYIDTNTLDSSSCLNTLIIKDNSNYINTI</sequence>
<reference evidence="1" key="1">
    <citation type="submission" date="2019-11" db="EMBL/GenBank/DDBJ databases">
        <authorList>
            <person name="Feng L."/>
        </authorList>
    </citation>
    <scope>NUCLEOTIDE SEQUENCE</scope>
    <source>
        <strain evidence="1">CParaputrificumLFYP93</strain>
    </source>
</reference>
<dbReference type="AlphaFoldDB" id="A0A6N3FHI8"/>
<dbReference type="Gene3D" id="3.60.15.10">
    <property type="entry name" value="Ribonuclease Z/Hydroxyacylglutathione hydrolase-like"/>
    <property type="match status" value="1"/>
</dbReference>
<dbReference type="InterPro" id="IPR036866">
    <property type="entry name" value="RibonucZ/Hydroxyglut_hydro"/>
</dbReference>
<dbReference type="RefSeq" id="WP_156561932.1">
    <property type="nucleotide sequence ID" value="NZ_CACRTV010000060.1"/>
</dbReference>
<dbReference type="EMBL" id="CACRTV010000060">
    <property type="protein sequence ID" value="VYU51390.1"/>
    <property type="molecule type" value="Genomic_DNA"/>
</dbReference>
<dbReference type="PANTHER" id="PTHR42967">
    <property type="entry name" value="METAL DEPENDENT HYDROLASE"/>
    <property type="match status" value="1"/>
</dbReference>
<dbReference type="PANTHER" id="PTHR42967:SF1">
    <property type="entry name" value="MBL FOLD METALLO-HYDROLASE"/>
    <property type="match status" value="1"/>
</dbReference>
<organism evidence="1">
    <name type="scientific">Clostridium paraputrificum</name>
    <dbReference type="NCBI Taxonomy" id="29363"/>
    <lineage>
        <taxon>Bacteria</taxon>
        <taxon>Bacillati</taxon>
        <taxon>Bacillota</taxon>
        <taxon>Clostridia</taxon>
        <taxon>Eubacteriales</taxon>
        <taxon>Clostridiaceae</taxon>
        <taxon>Clostridium</taxon>
    </lineage>
</organism>
<accession>A0A6N3FHI8</accession>